<protein>
    <submittedName>
        <fullName evidence="2">Uncharacterized protein</fullName>
    </submittedName>
</protein>
<evidence type="ECO:0000256" key="1">
    <source>
        <dbReference type="SAM" id="SignalP"/>
    </source>
</evidence>
<dbReference type="RefSeq" id="WP_160203300.1">
    <property type="nucleotide sequence ID" value="NZ_QXWK01000056.1"/>
</dbReference>
<dbReference type="AlphaFoldDB" id="A0A845QN01"/>
<feature type="chain" id="PRO_5032678643" evidence="1">
    <location>
        <begin position="32"/>
        <end position="249"/>
    </location>
</feature>
<reference evidence="2 3" key="1">
    <citation type="submission" date="2018-08" db="EMBL/GenBank/DDBJ databases">
        <title>Murine metabolic-syndrome-specific gut microbial biobank.</title>
        <authorList>
            <person name="Liu C."/>
        </authorList>
    </citation>
    <scope>NUCLEOTIDE SEQUENCE [LARGE SCALE GENOMIC DNA]</scope>
    <source>
        <strain evidence="2 3">28</strain>
    </source>
</reference>
<evidence type="ECO:0000313" key="3">
    <source>
        <dbReference type="Proteomes" id="UP000446866"/>
    </source>
</evidence>
<sequence>MTCRSKVFRLGLALALVATFMLALVPAESEAQTLKTNEAGDTYGSIVTQTEVPDLIAAVATNGQNGFVKEADFFGELPKNPEEAIQLQKEQKDRIIPVYKNDGITVIGEFVISAPDTNESGIQARSLYSATSSKKFWTVGSRTYYGEATINLSKAGTKYASSSVSLGVESGTSVAAGNLGIRPYVVNAAGTIVASKDTSFNSSDGCKKYTTSATYSTSSGTYRAYGHIFIWNGTSYKGDTTYNSPYLNF</sequence>
<accession>A0A845QN01</accession>
<keyword evidence="1" id="KW-0732">Signal</keyword>
<organism evidence="2 3">
    <name type="scientific">Anaerotruncus colihominis</name>
    <dbReference type="NCBI Taxonomy" id="169435"/>
    <lineage>
        <taxon>Bacteria</taxon>
        <taxon>Bacillati</taxon>
        <taxon>Bacillota</taxon>
        <taxon>Clostridia</taxon>
        <taxon>Eubacteriales</taxon>
        <taxon>Oscillospiraceae</taxon>
        <taxon>Anaerotruncus</taxon>
    </lineage>
</organism>
<dbReference type="Proteomes" id="UP000446866">
    <property type="component" value="Unassembled WGS sequence"/>
</dbReference>
<feature type="signal peptide" evidence="1">
    <location>
        <begin position="1"/>
        <end position="31"/>
    </location>
</feature>
<evidence type="ECO:0000313" key="2">
    <source>
        <dbReference type="EMBL" id="NBH63026.1"/>
    </source>
</evidence>
<proteinExistence type="predicted"/>
<name>A0A845QN01_9FIRM</name>
<keyword evidence="3" id="KW-1185">Reference proteome</keyword>
<dbReference type="EMBL" id="QXWK01000056">
    <property type="protein sequence ID" value="NBH63026.1"/>
    <property type="molecule type" value="Genomic_DNA"/>
</dbReference>
<comment type="caution">
    <text evidence="2">The sequence shown here is derived from an EMBL/GenBank/DDBJ whole genome shotgun (WGS) entry which is preliminary data.</text>
</comment>
<gene>
    <name evidence="2" type="ORF">D0435_15400</name>
</gene>